<keyword evidence="7" id="KW-1185">Reference proteome</keyword>
<feature type="transmembrane region" description="Helical" evidence="5">
    <location>
        <begin position="21"/>
        <end position="40"/>
    </location>
</feature>
<evidence type="ECO:0000256" key="2">
    <source>
        <dbReference type="ARBA" id="ARBA00022692"/>
    </source>
</evidence>
<proteinExistence type="predicted"/>
<name>A0AAW9QNE6_9BURK</name>
<dbReference type="InterPro" id="IPR007792">
    <property type="entry name" value="T4SS_VirB3/TrbD/AvhB"/>
</dbReference>
<dbReference type="AlphaFoldDB" id="A0AAW9QNE6"/>
<dbReference type="EMBL" id="JAZIBG010000051">
    <property type="protein sequence ID" value="MEF7616922.1"/>
    <property type="molecule type" value="Genomic_DNA"/>
</dbReference>
<dbReference type="Proteomes" id="UP001336250">
    <property type="component" value="Unassembled WGS sequence"/>
</dbReference>
<keyword evidence="2 5" id="KW-0812">Transmembrane</keyword>
<protein>
    <submittedName>
        <fullName evidence="6">VirB3 family type IV secretion system protein</fullName>
    </submittedName>
</protein>
<sequence>MTMLGEAIYKGATRPAMKLGIPLVPLVILFGTGMLLVMWGGIFLSWWVALAVLLAVFPALGWMRYVTAKDDQRFRQMFIATRLRRHDRNRRFWKARSYAPTLFCGVCDAWHV</sequence>
<dbReference type="Pfam" id="PF05101">
    <property type="entry name" value="VirB3"/>
    <property type="match status" value="1"/>
</dbReference>
<reference evidence="6 7" key="1">
    <citation type="submission" date="2024-02" db="EMBL/GenBank/DDBJ databases">
        <title>Genome sequence of Aquincola sp. MAHUQ-54.</title>
        <authorList>
            <person name="Huq M.A."/>
        </authorList>
    </citation>
    <scope>NUCLEOTIDE SEQUENCE [LARGE SCALE GENOMIC DNA]</scope>
    <source>
        <strain evidence="6 7">MAHUQ-54</strain>
    </source>
</reference>
<keyword evidence="4 5" id="KW-0472">Membrane</keyword>
<dbReference type="GO" id="GO:0016020">
    <property type="term" value="C:membrane"/>
    <property type="evidence" value="ECO:0007669"/>
    <property type="project" value="UniProtKB-SubCell"/>
</dbReference>
<evidence type="ECO:0000256" key="3">
    <source>
        <dbReference type="ARBA" id="ARBA00022989"/>
    </source>
</evidence>
<comment type="caution">
    <text evidence="6">The sequence shown here is derived from an EMBL/GenBank/DDBJ whole genome shotgun (WGS) entry which is preliminary data.</text>
</comment>
<accession>A0AAW9QNE6</accession>
<evidence type="ECO:0000313" key="6">
    <source>
        <dbReference type="EMBL" id="MEF7616922.1"/>
    </source>
</evidence>
<feature type="transmembrane region" description="Helical" evidence="5">
    <location>
        <begin position="46"/>
        <end position="67"/>
    </location>
</feature>
<gene>
    <name evidence="6" type="ORF">V4F39_23610</name>
</gene>
<dbReference type="RefSeq" id="WP_332292546.1">
    <property type="nucleotide sequence ID" value="NZ_JAZIBG010000051.1"/>
</dbReference>
<evidence type="ECO:0000256" key="5">
    <source>
        <dbReference type="SAM" id="Phobius"/>
    </source>
</evidence>
<keyword evidence="3 5" id="KW-1133">Transmembrane helix</keyword>
<comment type="subcellular location">
    <subcellularLocation>
        <location evidence="1">Membrane</location>
    </subcellularLocation>
</comment>
<evidence type="ECO:0000256" key="1">
    <source>
        <dbReference type="ARBA" id="ARBA00004370"/>
    </source>
</evidence>
<evidence type="ECO:0000313" key="7">
    <source>
        <dbReference type="Proteomes" id="UP001336250"/>
    </source>
</evidence>
<evidence type="ECO:0000256" key="4">
    <source>
        <dbReference type="ARBA" id="ARBA00023136"/>
    </source>
</evidence>
<organism evidence="6 7">
    <name type="scientific">Aquincola agrisoli</name>
    <dbReference type="NCBI Taxonomy" id="3119538"/>
    <lineage>
        <taxon>Bacteria</taxon>
        <taxon>Pseudomonadati</taxon>
        <taxon>Pseudomonadota</taxon>
        <taxon>Betaproteobacteria</taxon>
        <taxon>Burkholderiales</taxon>
        <taxon>Sphaerotilaceae</taxon>
        <taxon>Aquincola</taxon>
    </lineage>
</organism>